<sequence length="227" mass="25829">MSVAIDLVAEEAELWRRFRQGGDLVARDHLFRLHMAWAAAIARSVYRRVGIFSLDTLDFVQNAELGMLEALSRYEPERGVDFRAFARARVRGAVFNGVRSMLRERGISNDDQRHAERLSHHRDAEGDAFDTVVDAVIALGMGFLLDHAASEATIDASTYVQRDQTHLRLKAAVDRLPDRLQDVVIAHYFEFVPFSDVADSLGISRSRVSQLHREALQRLRDILRDCR</sequence>
<dbReference type="Gene3D" id="1.20.140.160">
    <property type="match status" value="1"/>
</dbReference>
<evidence type="ECO:0000259" key="6">
    <source>
        <dbReference type="Pfam" id="PF04545"/>
    </source>
</evidence>
<dbReference type="InterPro" id="IPR007627">
    <property type="entry name" value="RNA_pol_sigma70_r2"/>
</dbReference>
<dbReference type="InterPro" id="IPR013324">
    <property type="entry name" value="RNA_pol_sigma_r3/r4-like"/>
</dbReference>
<dbReference type="InterPro" id="IPR000943">
    <property type="entry name" value="RNA_pol_sigma70"/>
</dbReference>
<dbReference type="SUPFAM" id="SSF88946">
    <property type="entry name" value="Sigma2 domain of RNA polymerase sigma factors"/>
    <property type="match status" value="1"/>
</dbReference>
<name>A0ABW2YEE6_9GAMM</name>
<organism evidence="7 8">
    <name type="scientific">Lysobacter brunescens</name>
    <dbReference type="NCBI Taxonomy" id="262323"/>
    <lineage>
        <taxon>Bacteria</taxon>
        <taxon>Pseudomonadati</taxon>
        <taxon>Pseudomonadota</taxon>
        <taxon>Gammaproteobacteria</taxon>
        <taxon>Lysobacterales</taxon>
        <taxon>Lysobacteraceae</taxon>
        <taxon>Lysobacter</taxon>
    </lineage>
</organism>
<keyword evidence="4" id="KW-0804">Transcription</keyword>
<dbReference type="NCBIfam" id="TIGR02937">
    <property type="entry name" value="sigma70-ECF"/>
    <property type="match status" value="1"/>
</dbReference>
<dbReference type="InterPro" id="IPR014284">
    <property type="entry name" value="RNA_pol_sigma-70_dom"/>
</dbReference>
<keyword evidence="3" id="KW-0238">DNA-binding</keyword>
<evidence type="ECO:0000313" key="7">
    <source>
        <dbReference type="EMBL" id="MFD0726715.1"/>
    </source>
</evidence>
<evidence type="ECO:0000256" key="1">
    <source>
        <dbReference type="ARBA" id="ARBA00023015"/>
    </source>
</evidence>
<evidence type="ECO:0000256" key="4">
    <source>
        <dbReference type="ARBA" id="ARBA00023163"/>
    </source>
</evidence>
<accession>A0ABW2YEE6</accession>
<dbReference type="InterPro" id="IPR007630">
    <property type="entry name" value="RNA_pol_sigma70_r4"/>
</dbReference>
<dbReference type="PRINTS" id="PR00046">
    <property type="entry name" value="SIGMA70FCT"/>
</dbReference>
<comment type="caution">
    <text evidence="7">The sequence shown here is derived from an EMBL/GenBank/DDBJ whole genome shotgun (WGS) entry which is preliminary data.</text>
</comment>
<feature type="domain" description="RNA polymerase sigma-70 region 4" evidence="6">
    <location>
        <begin position="172"/>
        <end position="220"/>
    </location>
</feature>
<keyword evidence="8" id="KW-1185">Reference proteome</keyword>
<keyword evidence="1" id="KW-0805">Transcription regulation</keyword>
<evidence type="ECO:0000256" key="3">
    <source>
        <dbReference type="ARBA" id="ARBA00023125"/>
    </source>
</evidence>
<evidence type="ECO:0000313" key="8">
    <source>
        <dbReference type="Proteomes" id="UP001597110"/>
    </source>
</evidence>
<proteinExistence type="predicted"/>
<dbReference type="Pfam" id="PF04542">
    <property type="entry name" value="Sigma70_r2"/>
    <property type="match status" value="1"/>
</dbReference>
<evidence type="ECO:0000256" key="2">
    <source>
        <dbReference type="ARBA" id="ARBA00023082"/>
    </source>
</evidence>
<reference evidence="8" key="1">
    <citation type="journal article" date="2019" name="Int. J. Syst. Evol. Microbiol.">
        <title>The Global Catalogue of Microorganisms (GCM) 10K type strain sequencing project: providing services to taxonomists for standard genome sequencing and annotation.</title>
        <authorList>
            <consortium name="The Broad Institute Genomics Platform"/>
            <consortium name="The Broad Institute Genome Sequencing Center for Infectious Disease"/>
            <person name="Wu L."/>
            <person name="Ma J."/>
        </authorList>
    </citation>
    <scope>NUCLEOTIDE SEQUENCE [LARGE SCALE GENOMIC DNA]</scope>
    <source>
        <strain evidence="8">CCUG 55585</strain>
    </source>
</reference>
<dbReference type="Gene3D" id="1.10.1740.10">
    <property type="match status" value="1"/>
</dbReference>
<dbReference type="EMBL" id="JBHTIF010000003">
    <property type="protein sequence ID" value="MFD0726715.1"/>
    <property type="molecule type" value="Genomic_DNA"/>
</dbReference>
<dbReference type="Proteomes" id="UP001597110">
    <property type="component" value="Unassembled WGS sequence"/>
</dbReference>
<dbReference type="PANTHER" id="PTHR30385">
    <property type="entry name" value="SIGMA FACTOR F FLAGELLAR"/>
    <property type="match status" value="1"/>
</dbReference>
<keyword evidence="2" id="KW-0731">Sigma factor</keyword>
<gene>
    <name evidence="7" type="ORF">ACFQ0E_14020</name>
</gene>
<evidence type="ECO:0000259" key="5">
    <source>
        <dbReference type="Pfam" id="PF04542"/>
    </source>
</evidence>
<protein>
    <submittedName>
        <fullName evidence="7">Sigma-70 family RNA polymerase sigma factor</fullName>
    </submittedName>
</protein>
<dbReference type="Pfam" id="PF04545">
    <property type="entry name" value="Sigma70_r4"/>
    <property type="match status" value="1"/>
</dbReference>
<dbReference type="InterPro" id="IPR013325">
    <property type="entry name" value="RNA_pol_sigma_r2"/>
</dbReference>
<feature type="domain" description="RNA polymerase sigma-70 region 2" evidence="5">
    <location>
        <begin position="30"/>
        <end position="100"/>
    </location>
</feature>
<dbReference type="CDD" id="cd06171">
    <property type="entry name" value="Sigma70_r4"/>
    <property type="match status" value="1"/>
</dbReference>
<dbReference type="SUPFAM" id="SSF88659">
    <property type="entry name" value="Sigma3 and sigma4 domains of RNA polymerase sigma factors"/>
    <property type="match status" value="1"/>
</dbReference>